<dbReference type="AlphaFoldDB" id="A0A0R1NY03"/>
<gene>
    <name evidence="1" type="ORF">FC47_GL000553</name>
</gene>
<dbReference type="InterPro" id="IPR012674">
    <property type="entry name" value="Calycin"/>
</dbReference>
<dbReference type="InterPro" id="IPR015231">
    <property type="entry name" value="DUF1934"/>
</dbReference>
<dbReference type="SUPFAM" id="SSF50814">
    <property type="entry name" value="Lipocalins"/>
    <property type="match status" value="1"/>
</dbReference>
<dbReference type="EMBL" id="AZEQ01000014">
    <property type="protein sequence ID" value="KRL25085.1"/>
    <property type="molecule type" value="Genomic_DNA"/>
</dbReference>
<organism evidence="1 2">
    <name type="scientific">Limosilactobacillus mucosae DSM 13345</name>
    <dbReference type="NCBI Taxonomy" id="1423771"/>
    <lineage>
        <taxon>Bacteria</taxon>
        <taxon>Bacillati</taxon>
        <taxon>Bacillota</taxon>
        <taxon>Bacilli</taxon>
        <taxon>Lactobacillales</taxon>
        <taxon>Lactobacillaceae</taxon>
        <taxon>Limosilactobacillus</taxon>
    </lineage>
</organism>
<dbReference type="PATRIC" id="fig|1423771.3.peg.563"/>
<proteinExistence type="predicted"/>
<comment type="caution">
    <text evidence="1">The sequence shown here is derived from an EMBL/GenBank/DDBJ whole genome shotgun (WGS) entry which is preliminary data.</text>
</comment>
<evidence type="ECO:0008006" key="3">
    <source>
        <dbReference type="Google" id="ProtNLM"/>
    </source>
</evidence>
<evidence type="ECO:0000313" key="2">
    <source>
        <dbReference type="Proteomes" id="UP000050901"/>
    </source>
</evidence>
<evidence type="ECO:0000313" key="1">
    <source>
        <dbReference type="EMBL" id="KRL25085.1"/>
    </source>
</evidence>
<sequence length="143" mass="16364">MSIKSIVPVKVSLKTKMTQDGKSDHYHFEEDGQFVTLENGQHYLRYVEHQGSQATPVQFRLAPDEIHLVRSGAQKTHFRFANGSEHLTHYQTEYGRIALRVVTNRLDADLNLAAIAGHVEIRYQLLMQDQLIGNYQIQLQFGA</sequence>
<accession>A0A0R1NY03</accession>
<dbReference type="Proteomes" id="UP000050901">
    <property type="component" value="Unassembled WGS sequence"/>
</dbReference>
<reference evidence="1 2" key="1">
    <citation type="journal article" date="2015" name="Genome Announc.">
        <title>Expanding the biotechnology potential of lactobacilli through comparative genomics of 213 strains and associated genera.</title>
        <authorList>
            <person name="Sun Z."/>
            <person name="Harris H.M."/>
            <person name="McCann A."/>
            <person name="Guo C."/>
            <person name="Argimon S."/>
            <person name="Zhang W."/>
            <person name="Yang X."/>
            <person name="Jeffery I.B."/>
            <person name="Cooney J.C."/>
            <person name="Kagawa T.F."/>
            <person name="Liu W."/>
            <person name="Song Y."/>
            <person name="Salvetti E."/>
            <person name="Wrobel A."/>
            <person name="Rasinkangas P."/>
            <person name="Parkhill J."/>
            <person name="Rea M.C."/>
            <person name="O'Sullivan O."/>
            <person name="Ritari J."/>
            <person name="Douillard F.P."/>
            <person name="Paul Ross R."/>
            <person name="Yang R."/>
            <person name="Briner A.E."/>
            <person name="Felis G.E."/>
            <person name="de Vos W.M."/>
            <person name="Barrangou R."/>
            <person name="Klaenhammer T.R."/>
            <person name="Caufield P.W."/>
            <person name="Cui Y."/>
            <person name="Zhang H."/>
            <person name="O'Toole P.W."/>
        </authorList>
    </citation>
    <scope>NUCLEOTIDE SEQUENCE [LARGE SCALE GENOMIC DNA]</scope>
    <source>
        <strain evidence="1 2">DSM 13345</strain>
    </source>
</reference>
<protein>
    <recommendedName>
        <fullName evidence="3">DUF1934 domain-containing protein</fullName>
    </recommendedName>
</protein>
<name>A0A0R1NY03_LIMMU</name>
<dbReference type="Gene3D" id="2.40.128.20">
    <property type="match status" value="1"/>
</dbReference>
<dbReference type="Pfam" id="PF09148">
    <property type="entry name" value="DUF1934"/>
    <property type="match status" value="1"/>
</dbReference>
<dbReference type="RefSeq" id="WP_048344767.1">
    <property type="nucleotide sequence ID" value="NZ_AZEQ01000014.1"/>
</dbReference>